<proteinExistence type="inferred from homology"/>
<dbReference type="InterPro" id="IPR050559">
    <property type="entry name" value="P-Pant_transferase_sf"/>
</dbReference>
<feature type="compositionally biased region" description="Polar residues" evidence="3">
    <location>
        <begin position="187"/>
        <end position="197"/>
    </location>
</feature>
<dbReference type="PANTHER" id="PTHR12215:SF10">
    <property type="entry name" value="L-AMINOADIPATE-SEMIALDEHYDE DEHYDROGENASE-PHOSPHOPANTETHEINYL TRANSFERASE"/>
    <property type="match status" value="1"/>
</dbReference>
<dbReference type="GO" id="GO:0016740">
    <property type="term" value="F:transferase activity"/>
    <property type="evidence" value="ECO:0007669"/>
    <property type="project" value="UniProtKB-KW"/>
</dbReference>
<feature type="region of interest" description="Disordered" evidence="3">
    <location>
        <begin position="159"/>
        <end position="199"/>
    </location>
</feature>
<evidence type="ECO:0000256" key="2">
    <source>
        <dbReference type="ARBA" id="ARBA00022679"/>
    </source>
</evidence>
<keyword evidence="2 5" id="KW-0808">Transferase</keyword>
<reference evidence="5 6" key="1">
    <citation type="submission" date="2024-03" db="EMBL/GenBank/DDBJ databases">
        <title>Human intestinal bacterial collection.</title>
        <authorList>
            <person name="Pauvert C."/>
            <person name="Hitch T.C.A."/>
            <person name="Clavel T."/>
        </authorList>
    </citation>
    <scope>NUCLEOTIDE SEQUENCE [LARGE SCALE GENOMIC DNA]</scope>
    <source>
        <strain evidence="5 6">CLA-SR-H021</strain>
    </source>
</reference>
<protein>
    <submittedName>
        <fullName evidence="5">4'-phosphopantetheinyl transferase superfamily protein</fullName>
    </submittedName>
</protein>
<accession>A0ABV1D4Q9</accession>
<evidence type="ECO:0000256" key="1">
    <source>
        <dbReference type="ARBA" id="ARBA00010990"/>
    </source>
</evidence>
<dbReference type="Gene3D" id="3.90.470.20">
    <property type="entry name" value="4'-phosphopantetheinyl transferase domain"/>
    <property type="match status" value="2"/>
</dbReference>
<dbReference type="SUPFAM" id="SSF56214">
    <property type="entry name" value="4'-phosphopantetheinyl transferase"/>
    <property type="match status" value="2"/>
</dbReference>
<name>A0ABV1D4Q9_9FIRM</name>
<sequence>MHLVRIRIADAGRIALHAEEIIDNIPQYYADQYRRIKRKQEADQELAAGFLLEKYLDVSRDGQLVRLGHGKPALKSGKHYFNLSHSGGYAVLAAADIDIGVDIEQIRDVHWPTVRKVFTLQQQEQLEQAGEMEQPELFTKYWTECEAALKLQGTGFAEGITPGNARDGSTEPGSTKPGSTEPRRTEPGSTEAGNTESEGARLLSGVHSFRFKEYMIACAAYGEYYVSVEEDRSYLYM</sequence>
<comment type="similarity">
    <text evidence="1">Belongs to the P-Pant transferase superfamily. Gsp/Sfp/HetI/AcpT family.</text>
</comment>
<dbReference type="EMBL" id="JBBMFM010000018">
    <property type="protein sequence ID" value="MEQ2424741.1"/>
    <property type="molecule type" value="Genomic_DNA"/>
</dbReference>
<evidence type="ECO:0000256" key="3">
    <source>
        <dbReference type="SAM" id="MobiDB-lite"/>
    </source>
</evidence>
<evidence type="ECO:0000259" key="4">
    <source>
        <dbReference type="Pfam" id="PF01648"/>
    </source>
</evidence>
<dbReference type="PANTHER" id="PTHR12215">
    <property type="entry name" value="PHOSPHOPANTETHEINE TRANSFERASE"/>
    <property type="match status" value="1"/>
</dbReference>
<dbReference type="RefSeq" id="WP_008717462.1">
    <property type="nucleotide sequence ID" value="NZ_JBBMFM010000018.1"/>
</dbReference>
<organism evidence="5 6">
    <name type="scientific">Enterocloster hominis</name>
    <name type="common">ex Hitch et al. 2024</name>
    <dbReference type="NCBI Taxonomy" id="1917870"/>
    <lineage>
        <taxon>Bacteria</taxon>
        <taxon>Bacillati</taxon>
        <taxon>Bacillota</taxon>
        <taxon>Clostridia</taxon>
        <taxon>Lachnospirales</taxon>
        <taxon>Lachnospiraceae</taxon>
        <taxon>Enterocloster</taxon>
    </lineage>
</organism>
<dbReference type="InterPro" id="IPR037143">
    <property type="entry name" value="4-PPantetheinyl_Trfase_dom_sf"/>
</dbReference>
<evidence type="ECO:0000313" key="5">
    <source>
        <dbReference type="EMBL" id="MEQ2424741.1"/>
    </source>
</evidence>
<feature type="domain" description="4'-phosphopantetheinyl transferase" evidence="4">
    <location>
        <begin position="99"/>
        <end position="160"/>
    </location>
</feature>
<keyword evidence="6" id="KW-1185">Reference proteome</keyword>
<evidence type="ECO:0000313" key="6">
    <source>
        <dbReference type="Proteomes" id="UP001454086"/>
    </source>
</evidence>
<dbReference type="InterPro" id="IPR008278">
    <property type="entry name" value="4-PPantetheinyl_Trfase_dom"/>
</dbReference>
<dbReference type="Proteomes" id="UP001454086">
    <property type="component" value="Unassembled WGS sequence"/>
</dbReference>
<comment type="caution">
    <text evidence="5">The sequence shown here is derived from an EMBL/GenBank/DDBJ whole genome shotgun (WGS) entry which is preliminary data.</text>
</comment>
<dbReference type="Pfam" id="PF01648">
    <property type="entry name" value="ACPS"/>
    <property type="match status" value="1"/>
</dbReference>
<gene>
    <name evidence="5" type="ORF">WMQ36_07130</name>
</gene>